<name>M2NKC7_BAUPA</name>
<protein>
    <submittedName>
        <fullName evidence="2">Uncharacterized protein</fullName>
    </submittedName>
</protein>
<evidence type="ECO:0000313" key="2">
    <source>
        <dbReference type="EMBL" id="EMC99894.1"/>
    </source>
</evidence>
<dbReference type="Proteomes" id="UP000011761">
    <property type="component" value="Unassembled WGS sequence"/>
</dbReference>
<dbReference type="AlphaFoldDB" id="M2NKC7"/>
<sequence length="134" mass="14916">MDTWALSQVSGILTVYGVQELGDGSDGARLVSAEVVVNPGESYVMQKLHYDLKIWERVGLALPCYRVRRRTLNELIVLGVTAIASCLCMTPRFGGTLERGSVPSMSNPLTLAWWRKGCRTCVVIWCHSYYTTSQ</sequence>
<proteinExistence type="predicted"/>
<dbReference type="EMBL" id="KB445551">
    <property type="protein sequence ID" value="EMC99894.1"/>
    <property type="molecule type" value="Genomic_DNA"/>
</dbReference>
<reference evidence="2 3" key="1">
    <citation type="journal article" date="2012" name="PLoS Pathog.">
        <title>Diverse lifestyles and strategies of plant pathogenesis encoded in the genomes of eighteen Dothideomycetes fungi.</title>
        <authorList>
            <person name="Ohm R.A."/>
            <person name="Feau N."/>
            <person name="Henrissat B."/>
            <person name="Schoch C.L."/>
            <person name="Horwitz B.A."/>
            <person name="Barry K.W."/>
            <person name="Condon B.J."/>
            <person name="Copeland A.C."/>
            <person name="Dhillon B."/>
            <person name="Glaser F."/>
            <person name="Hesse C.N."/>
            <person name="Kosti I."/>
            <person name="LaButti K."/>
            <person name="Lindquist E.A."/>
            <person name="Lucas S."/>
            <person name="Salamov A.A."/>
            <person name="Bradshaw R.E."/>
            <person name="Ciuffetti L."/>
            <person name="Hamelin R.C."/>
            <person name="Kema G.H.J."/>
            <person name="Lawrence C."/>
            <person name="Scott J.A."/>
            <person name="Spatafora J.W."/>
            <person name="Turgeon B.G."/>
            <person name="de Wit P.J.G.M."/>
            <person name="Zhong S."/>
            <person name="Goodwin S.B."/>
            <person name="Grigoriev I.V."/>
        </authorList>
    </citation>
    <scope>NUCLEOTIDE SEQUENCE [LARGE SCALE GENOMIC DNA]</scope>
    <source>
        <strain evidence="2 3">UAMH 10762</strain>
    </source>
</reference>
<gene>
    <name evidence="2" type="ORF">BAUCODRAFT_119459</name>
</gene>
<keyword evidence="3" id="KW-1185">Reference proteome</keyword>
<dbReference type="GeneID" id="19107417"/>
<keyword evidence="1" id="KW-0812">Transmembrane</keyword>
<evidence type="ECO:0000313" key="3">
    <source>
        <dbReference type="Proteomes" id="UP000011761"/>
    </source>
</evidence>
<dbReference type="RefSeq" id="XP_007673374.1">
    <property type="nucleotide sequence ID" value="XM_007675184.1"/>
</dbReference>
<evidence type="ECO:0000256" key="1">
    <source>
        <dbReference type="SAM" id="Phobius"/>
    </source>
</evidence>
<accession>M2NKC7</accession>
<dbReference type="KEGG" id="bcom:BAUCODRAFT_119459"/>
<keyword evidence="1" id="KW-1133">Transmembrane helix</keyword>
<feature type="transmembrane region" description="Helical" evidence="1">
    <location>
        <begin position="75"/>
        <end position="94"/>
    </location>
</feature>
<organism evidence="2 3">
    <name type="scientific">Baudoinia panamericana (strain UAMH 10762)</name>
    <name type="common">Angels' share fungus</name>
    <name type="synonym">Baudoinia compniacensis (strain UAMH 10762)</name>
    <dbReference type="NCBI Taxonomy" id="717646"/>
    <lineage>
        <taxon>Eukaryota</taxon>
        <taxon>Fungi</taxon>
        <taxon>Dikarya</taxon>
        <taxon>Ascomycota</taxon>
        <taxon>Pezizomycotina</taxon>
        <taxon>Dothideomycetes</taxon>
        <taxon>Dothideomycetidae</taxon>
        <taxon>Mycosphaerellales</taxon>
        <taxon>Teratosphaeriaceae</taxon>
        <taxon>Baudoinia</taxon>
    </lineage>
</organism>
<dbReference type="HOGENOM" id="CLU_1895799_0_0_1"/>
<keyword evidence="1" id="KW-0472">Membrane</keyword>